<dbReference type="AlphaFoldDB" id="A0A841FS98"/>
<organism evidence="3 4">
    <name type="scientific">Phytomonospora endophytica</name>
    <dbReference type="NCBI Taxonomy" id="714109"/>
    <lineage>
        <taxon>Bacteria</taxon>
        <taxon>Bacillati</taxon>
        <taxon>Actinomycetota</taxon>
        <taxon>Actinomycetes</taxon>
        <taxon>Micromonosporales</taxon>
        <taxon>Micromonosporaceae</taxon>
        <taxon>Phytomonospora</taxon>
    </lineage>
</organism>
<dbReference type="CDD" id="cd12797">
    <property type="entry name" value="M23_peptidase"/>
    <property type="match status" value="1"/>
</dbReference>
<dbReference type="Gene3D" id="2.70.70.10">
    <property type="entry name" value="Glucose Permease (Domain IIA)"/>
    <property type="match status" value="1"/>
</dbReference>
<dbReference type="Proteomes" id="UP000548476">
    <property type="component" value="Unassembled WGS sequence"/>
</dbReference>
<dbReference type="SUPFAM" id="SSF51261">
    <property type="entry name" value="Duplicated hybrid motif"/>
    <property type="match status" value="1"/>
</dbReference>
<proteinExistence type="predicted"/>
<comment type="caution">
    <text evidence="3">The sequence shown here is derived from an EMBL/GenBank/DDBJ whole genome shotgun (WGS) entry which is preliminary data.</text>
</comment>
<dbReference type="InterPro" id="IPR016047">
    <property type="entry name" value="M23ase_b-sheet_dom"/>
</dbReference>
<keyword evidence="1" id="KW-0732">Signal</keyword>
<dbReference type="PANTHER" id="PTHR21666">
    <property type="entry name" value="PEPTIDASE-RELATED"/>
    <property type="match status" value="1"/>
</dbReference>
<accession>A0A841FS98</accession>
<protein>
    <submittedName>
        <fullName evidence="3">Murein DD-endopeptidase MepM/ murein hydrolase activator NlpD</fullName>
    </submittedName>
</protein>
<dbReference type="PANTHER" id="PTHR21666:SF270">
    <property type="entry name" value="MUREIN HYDROLASE ACTIVATOR ENVC"/>
    <property type="match status" value="1"/>
</dbReference>
<evidence type="ECO:0000256" key="1">
    <source>
        <dbReference type="SAM" id="SignalP"/>
    </source>
</evidence>
<feature type="chain" id="PRO_5039038292" evidence="1">
    <location>
        <begin position="25"/>
        <end position="347"/>
    </location>
</feature>
<evidence type="ECO:0000259" key="2">
    <source>
        <dbReference type="Pfam" id="PF01551"/>
    </source>
</evidence>
<dbReference type="InterPro" id="IPR011055">
    <property type="entry name" value="Dup_hybrid_motif"/>
</dbReference>
<dbReference type="RefSeq" id="WP_184790497.1">
    <property type="nucleotide sequence ID" value="NZ_BONT01000054.1"/>
</dbReference>
<dbReference type="InterPro" id="IPR050570">
    <property type="entry name" value="Cell_wall_metabolism_enzyme"/>
</dbReference>
<evidence type="ECO:0000313" key="4">
    <source>
        <dbReference type="Proteomes" id="UP000548476"/>
    </source>
</evidence>
<keyword evidence="4" id="KW-1185">Reference proteome</keyword>
<reference evidence="3 4" key="1">
    <citation type="submission" date="2020-08" db="EMBL/GenBank/DDBJ databases">
        <title>Genomic Encyclopedia of Type Strains, Phase IV (KMG-IV): sequencing the most valuable type-strain genomes for metagenomic binning, comparative biology and taxonomic classification.</title>
        <authorList>
            <person name="Goeker M."/>
        </authorList>
    </citation>
    <scope>NUCLEOTIDE SEQUENCE [LARGE SCALE GENOMIC DNA]</scope>
    <source>
        <strain evidence="3 4">YIM 65646</strain>
    </source>
</reference>
<dbReference type="Pfam" id="PF01551">
    <property type="entry name" value="Peptidase_M23"/>
    <property type="match status" value="1"/>
</dbReference>
<evidence type="ECO:0000313" key="3">
    <source>
        <dbReference type="EMBL" id="MBB6037683.1"/>
    </source>
</evidence>
<feature type="signal peptide" evidence="1">
    <location>
        <begin position="1"/>
        <end position="24"/>
    </location>
</feature>
<sequence length="347" mass="35782">MNGRLLGLGALCAPVVLVLGIAMAAAGSGAITPAPTSSAACIPTGTTVVEGVELSTEQWTNAATIIDVGIRDKNLAVRAAVIAVATAMQESTLHNYGHLGENNDHDSLGLFQQRPSAGWGTPEQILDPTYAAGKFYDKLVTIPGWESMPLTLAAQTVQVSAYPDAYAKWEPLATSVVTALTAGCAGSSGPISAAGWTSPVPGSPVCSGYRTPERPTHDGIDLCSPKGTPIRAAAAGVVVTMMCNASTPDGVPYSCDIDGSPSILGCGWYVEILHTDASVTRYCHMSRQPDVQVGQTVTPGQQIGLIGSSGNSSGPHLHLECHLAFPAYSSNATEPSGYFASRGITAW</sequence>
<gene>
    <name evidence="3" type="ORF">HNR73_005561</name>
</gene>
<dbReference type="GO" id="GO:0004222">
    <property type="term" value="F:metalloendopeptidase activity"/>
    <property type="evidence" value="ECO:0007669"/>
    <property type="project" value="TreeGrafter"/>
</dbReference>
<feature type="domain" description="M23ase beta-sheet core" evidence="2">
    <location>
        <begin position="216"/>
        <end position="322"/>
    </location>
</feature>
<name>A0A841FS98_9ACTN</name>
<dbReference type="EMBL" id="JACHGT010000013">
    <property type="protein sequence ID" value="MBB6037683.1"/>
    <property type="molecule type" value="Genomic_DNA"/>
</dbReference>
<keyword evidence="3" id="KW-0378">Hydrolase</keyword>